<evidence type="ECO:0000256" key="1">
    <source>
        <dbReference type="ARBA" id="ARBA00004609"/>
    </source>
</evidence>
<keyword evidence="3" id="KW-1003">Cell membrane</keyword>
<comment type="similarity">
    <text evidence="2">Belongs to the plant LTP family.</text>
</comment>
<feature type="signal peptide" evidence="9">
    <location>
        <begin position="1"/>
        <end position="24"/>
    </location>
</feature>
<comment type="caution">
    <text evidence="11">The sequence shown here is derived from an EMBL/GenBank/DDBJ whole genome shotgun (WGS) entry which is preliminary data.</text>
</comment>
<evidence type="ECO:0000256" key="3">
    <source>
        <dbReference type="ARBA" id="ARBA00022475"/>
    </source>
</evidence>
<evidence type="ECO:0000313" key="12">
    <source>
        <dbReference type="Proteomes" id="UP000823775"/>
    </source>
</evidence>
<evidence type="ECO:0000256" key="4">
    <source>
        <dbReference type="ARBA" id="ARBA00022622"/>
    </source>
</evidence>
<dbReference type="Proteomes" id="UP000823775">
    <property type="component" value="Unassembled WGS sequence"/>
</dbReference>
<dbReference type="EMBL" id="JACEIK010001111">
    <property type="protein sequence ID" value="MCD7466099.1"/>
    <property type="molecule type" value="Genomic_DNA"/>
</dbReference>
<keyword evidence="12" id="KW-1185">Reference proteome</keyword>
<dbReference type="InterPro" id="IPR043325">
    <property type="entry name" value="LTSS"/>
</dbReference>
<reference evidence="11 12" key="1">
    <citation type="journal article" date="2021" name="BMC Genomics">
        <title>Datura genome reveals duplications of psychoactive alkaloid biosynthetic genes and high mutation rate following tissue culture.</title>
        <authorList>
            <person name="Rajewski A."/>
            <person name="Carter-House D."/>
            <person name="Stajich J."/>
            <person name="Litt A."/>
        </authorList>
    </citation>
    <scope>NUCLEOTIDE SEQUENCE [LARGE SCALE GENOMIC DNA]</scope>
    <source>
        <strain evidence="11">AR-01</strain>
    </source>
</reference>
<keyword evidence="6" id="KW-1015">Disulfide bond</keyword>
<keyword evidence="5 9" id="KW-0732">Signal</keyword>
<keyword evidence="4" id="KW-0336">GPI-anchor</keyword>
<keyword evidence="7" id="KW-0325">Glycoprotein</keyword>
<sequence>MAHQRNEMSVALIVFAVFWAGVIAVESDNCTNVLISMSPCLEYITDSSSPQFSGCCMQLSTAVDNKPECLCQVLNGGGDSNLGLNISQTQVSALTTAFKVQTPPASRCNGRGSASQGGSNRATSTNMAAPFSLFSLFIASIINLA</sequence>
<evidence type="ECO:0000256" key="8">
    <source>
        <dbReference type="ARBA" id="ARBA00023288"/>
    </source>
</evidence>
<protein>
    <recommendedName>
        <fullName evidence="10">Bifunctional inhibitor/plant lipid transfer protein/seed storage helical domain-containing protein</fullName>
    </recommendedName>
</protein>
<dbReference type="SMART" id="SM00499">
    <property type="entry name" value="AAI"/>
    <property type="match status" value="1"/>
</dbReference>
<comment type="subcellular location">
    <subcellularLocation>
        <location evidence="1">Cell membrane</location>
        <topology evidence="1">Lipid-anchor</topology>
        <topology evidence="1">GPI-anchor</topology>
    </subcellularLocation>
</comment>
<feature type="domain" description="Bifunctional inhibitor/plant lipid transfer protein/seed storage helical" evidence="10">
    <location>
        <begin position="30"/>
        <end position="108"/>
    </location>
</feature>
<gene>
    <name evidence="11" type="ORF">HAX54_002498</name>
</gene>
<keyword evidence="8" id="KW-0449">Lipoprotein</keyword>
<dbReference type="InterPro" id="IPR036312">
    <property type="entry name" value="Bifun_inhib/LTP/seed_sf"/>
</dbReference>
<dbReference type="PANTHER" id="PTHR33044">
    <property type="entry name" value="BIFUNCTIONAL INHIBITOR/LIPID-TRANSFER PROTEIN/SEED STORAGE 2S ALBUMIN SUPERFAMILY PROTEIN-RELATED"/>
    <property type="match status" value="1"/>
</dbReference>
<dbReference type="Gene3D" id="1.10.110.10">
    <property type="entry name" value="Plant lipid-transfer and hydrophobic proteins"/>
    <property type="match status" value="1"/>
</dbReference>
<dbReference type="SUPFAM" id="SSF47699">
    <property type="entry name" value="Bifunctional inhibitor/lipid-transfer protein/seed storage 2S albumin"/>
    <property type="match status" value="1"/>
</dbReference>
<dbReference type="CDD" id="cd00010">
    <property type="entry name" value="AAI_LTSS"/>
    <property type="match status" value="1"/>
</dbReference>
<evidence type="ECO:0000256" key="5">
    <source>
        <dbReference type="ARBA" id="ARBA00022729"/>
    </source>
</evidence>
<dbReference type="Pfam" id="PF14368">
    <property type="entry name" value="LTP_2"/>
    <property type="match status" value="1"/>
</dbReference>
<feature type="chain" id="PRO_5046073102" description="Bifunctional inhibitor/plant lipid transfer protein/seed storage helical domain-containing protein" evidence="9">
    <location>
        <begin position="25"/>
        <end position="145"/>
    </location>
</feature>
<accession>A0ABS8T544</accession>
<name>A0ABS8T544_DATST</name>
<evidence type="ECO:0000256" key="9">
    <source>
        <dbReference type="SAM" id="SignalP"/>
    </source>
</evidence>
<organism evidence="11 12">
    <name type="scientific">Datura stramonium</name>
    <name type="common">Jimsonweed</name>
    <name type="synonym">Common thornapple</name>
    <dbReference type="NCBI Taxonomy" id="4076"/>
    <lineage>
        <taxon>Eukaryota</taxon>
        <taxon>Viridiplantae</taxon>
        <taxon>Streptophyta</taxon>
        <taxon>Embryophyta</taxon>
        <taxon>Tracheophyta</taxon>
        <taxon>Spermatophyta</taxon>
        <taxon>Magnoliopsida</taxon>
        <taxon>eudicotyledons</taxon>
        <taxon>Gunneridae</taxon>
        <taxon>Pentapetalae</taxon>
        <taxon>asterids</taxon>
        <taxon>lamiids</taxon>
        <taxon>Solanales</taxon>
        <taxon>Solanaceae</taxon>
        <taxon>Solanoideae</taxon>
        <taxon>Datureae</taxon>
        <taxon>Datura</taxon>
    </lineage>
</organism>
<evidence type="ECO:0000256" key="7">
    <source>
        <dbReference type="ARBA" id="ARBA00023180"/>
    </source>
</evidence>
<evidence type="ECO:0000256" key="6">
    <source>
        <dbReference type="ARBA" id="ARBA00023157"/>
    </source>
</evidence>
<dbReference type="InterPro" id="IPR016140">
    <property type="entry name" value="Bifunc_inhib/LTP/seed_store"/>
</dbReference>
<evidence type="ECO:0000313" key="11">
    <source>
        <dbReference type="EMBL" id="MCD7466099.1"/>
    </source>
</evidence>
<evidence type="ECO:0000259" key="10">
    <source>
        <dbReference type="SMART" id="SM00499"/>
    </source>
</evidence>
<evidence type="ECO:0000256" key="2">
    <source>
        <dbReference type="ARBA" id="ARBA00009748"/>
    </source>
</evidence>
<keyword evidence="4" id="KW-0472">Membrane</keyword>
<proteinExistence type="inferred from homology"/>